<comment type="caution">
    <text evidence="2">The sequence shown here is derived from an EMBL/GenBank/DDBJ whole genome shotgun (WGS) entry which is preliminary data.</text>
</comment>
<dbReference type="GeneID" id="29989804"/>
<organism evidence="2 5">
    <name type="scientific">Trichoderma gamsii</name>
    <dbReference type="NCBI Taxonomy" id="398673"/>
    <lineage>
        <taxon>Eukaryota</taxon>
        <taxon>Fungi</taxon>
        <taxon>Dikarya</taxon>
        <taxon>Ascomycota</taxon>
        <taxon>Pezizomycotina</taxon>
        <taxon>Sordariomycetes</taxon>
        <taxon>Hypocreomycetidae</taxon>
        <taxon>Hypocreales</taxon>
        <taxon>Hypocreaceae</taxon>
        <taxon>Trichoderma</taxon>
    </lineage>
</organism>
<evidence type="ECO:0000313" key="4">
    <source>
        <dbReference type="Proteomes" id="UP000054821"/>
    </source>
</evidence>
<accession>A0A0W7VBP4</accession>
<feature type="compositionally biased region" description="Polar residues" evidence="1">
    <location>
        <begin position="20"/>
        <end position="35"/>
    </location>
</feature>
<evidence type="ECO:0000313" key="2">
    <source>
        <dbReference type="EMBL" id="PNP45958.1"/>
    </source>
</evidence>
<feature type="compositionally biased region" description="Polar residues" evidence="1">
    <location>
        <begin position="56"/>
        <end position="78"/>
    </location>
</feature>
<dbReference type="EMBL" id="JPDN02000074">
    <property type="protein sequence ID" value="PON20290.1"/>
    <property type="molecule type" value="Genomic_DNA"/>
</dbReference>
<evidence type="ECO:0000313" key="5">
    <source>
        <dbReference type="Proteomes" id="UP000236546"/>
    </source>
</evidence>
<proteinExistence type="predicted"/>
<feature type="compositionally biased region" description="Basic and acidic residues" evidence="1">
    <location>
        <begin position="80"/>
        <end position="105"/>
    </location>
</feature>
<keyword evidence="4" id="KW-1185">Reference proteome</keyword>
<protein>
    <submittedName>
        <fullName evidence="2">Uncharacterized protein</fullName>
    </submittedName>
</protein>
<dbReference type="EMBL" id="MTYH01000017">
    <property type="protein sequence ID" value="PNP45958.1"/>
    <property type="molecule type" value="Genomic_DNA"/>
</dbReference>
<sequence length="105" mass="11422">MRSPLSTLVRATVPAIPGHSMTTSSPIFSYFSSKDSPVGKEGRSLPKAAVKPKPQVYNSNITGSGSDPRSQLTTAQNQEVDEHNRHFTKERAREDGTNDKGGTRH</sequence>
<gene>
    <name evidence="3" type="ORF">TGAM01_v210841</name>
    <name evidence="2" type="ORF">TGAMA5MH_02454</name>
</gene>
<dbReference type="AlphaFoldDB" id="A0A0W7VBP4"/>
<dbReference type="RefSeq" id="XP_018657043.1">
    <property type="nucleotide sequence ID" value="XM_018809721.1"/>
</dbReference>
<dbReference type="Proteomes" id="UP000054821">
    <property type="component" value="Unassembled WGS sequence"/>
</dbReference>
<dbReference type="OrthoDB" id="5334244at2759"/>
<reference evidence="3" key="3">
    <citation type="submission" date="2017-08" db="EMBL/GenBank/DDBJ databases">
        <title>Trichoderma gamsii strain T6085, whole genome shotgun sequencing project.</title>
        <authorList>
            <person name="Baroncelli R."/>
        </authorList>
    </citation>
    <scope>NUCLEOTIDE SEQUENCE</scope>
    <source>
        <strain evidence="3">T6085</strain>
    </source>
</reference>
<dbReference type="Proteomes" id="UP000236546">
    <property type="component" value="Unassembled WGS sequence"/>
</dbReference>
<reference evidence="3 4" key="1">
    <citation type="journal article" date="2016" name="Genome Announc.">
        <title>Draft Whole-Genome Sequence of Trichoderma gamsii T6085, a Promising Biocontrol Agent of Fusarium Head Blight on Wheat.</title>
        <authorList>
            <person name="Baroncelli R."/>
            <person name="Zapparata A."/>
            <person name="Piaggeschi G."/>
            <person name="Sarrocco S."/>
            <person name="Vannacci G."/>
        </authorList>
    </citation>
    <scope>NUCLEOTIDE SEQUENCE [LARGE SCALE GENOMIC DNA]</scope>
    <source>
        <strain evidence="3 4">T6085</strain>
    </source>
</reference>
<evidence type="ECO:0000256" key="1">
    <source>
        <dbReference type="SAM" id="MobiDB-lite"/>
    </source>
</evidence>
<name>A0A0W7VBP4_9HYPO</name>
<reference evidence="2 5" key="2">
    <citation type="submission" date="2017-02" db="EMBL/GenBank/DDBJ databases">
        <title>Genomes of Trichoderma spp. with biocontrol activity.</title>
        <authorList>
            <person name="Gardiner D."/>
            <person name="Kazan K."/>
            <person name="Vos C."/>
            <person name="Harvey P."/>
        </authorList>
    </citation>
    <scope>NUCLEOTIDE SEQUENCE [LARGE SCALE GENOMIC DNA]</scope>
    <source>
        <strain evidence="2 5">A5MH</strain>
    </source>
</reference>
<feature type="region of interest" description="Disordered" evidence="1">
    <location>
        <begin position="16"/>
        <end position="105"/>
    </location>
</feature>
<evidence type="ECO:0000313" key="3">
    <source>
        <dbReference type="EMBL" id="PON20290.1"/>
    </source>
</evidence>